<dbReference type="GO" id="GO:1902201">
    <property type="term" value="P:negative regulation of bacterial-type flagellum-dependent cell motility"/>
    <property type="evidence" value="ECO:0007669"/>
    <property type="project" value="TreeGrafter"/>
</dbReference>
<evidence type="ECO:0000256" key="1">
    <source>
        <dbReference type="ARBA" id="ARBA00012528"/>
    </source>
</evidence>
<gene>
    <name evidence="6" type="primary">pleD_1</name>
    <name evidence="6" type="ORF">Pan44_02050</name>
</gene>
<dbReference type="EC" id="2.7.7.65" evidence="1"/>
<dbReference type="Pfam" id="PF00990">
    <property type="entry name" value="GGDEF"/>
    <property type="match status" value="1"/>
</dbReference>
<dbReference type="InterPro" id="IPR000160">
    <property type="entry name" value="GGDEF_dom"/>
</dbReference>
<sequence length="306" mass="33712">MNPKVLVIDDSPDLQALVRVRLAKEQVTVASAYDPITGIKEARTIGPDLILLDVDMPGRDGFSVCAELKSYPETRDIPVIFLSGAASTSDKIRGLDLGAVDYIAKPFDAAELRARVRASLRTRELMNLLARKAMIDGLTGLWNRHYLDAQMTVELTASRRTGEPLACIMADVDHFKAINDKYGHGFGDEVLRRIATVLNEQCRPRDVVCRYGGEELAILLPGTTADEALEVAERLRQAIEDLRFLYCDRPVHVTCSFGVAQLRAKVPPSVLELADEALYSAKSNGRNCVTRWLEPEPEMALAACSA</sequence>
<dbReference type="GO" id="GO:0000160">
    <property type="term" value="P:phosphorelay signal transduction system"/>
    <property type="evidence" value="ECO:0007669"/>
    <property type="project" value="InterPro"/>
</dbReference>
<feature type="modified residue" description="4-aspartylphosphate" evidence="3">
    <location>
        <position position="53"/>
    </location>
</feature>
<evidence type="ECO:0000259" key="4">
    <source>
        <dbReference type="PROSITE" id="PS50110"/>
    </source>
</evidence>
<dbReference type="FunFam" id="3.30.70.270:FF:000001">
    <property type="entry name" value="Diguanylate cyclase domain protein"/>
    <property type="match status" value="1"/>
</dbReference>
<dbReference type="SUPFAM" id="SSF55073">
    <property type="entry name" value="Nucleotide cyclase"/>
    <property type="match status" value="1"/>
</dbReference>
<reference evidence="6 7" key="1">
    <citation type="submission" date="2019-02" db="EMBL/GenBank/DDBJ databases">
        <title>Deep-cultivation of Planctomycetes and their phenomic and genomic characterization uncovers novel biology.</title>
        <authorList>
            <person name="Wiegand S."/>
            <person name="Jogler M."/>
            <person name="Boedeker C."/>
            <person name="Pinto D."/>
            <person name="Vollmers J."/>
            <person name="Rivas-Marin E."/>
            <person name="Kohn T."/>
            <person name="Peeters S.H."/>
            <person name="Heuer A."/>
            <person name="Rast P."/>
            <person name="Oberbeckmann S."/>
            <person name="Bunk B."/>
            <person name="Jeske O."/>
            <person name="Meyerdierks A."/>
            <person name="Storesund J.E."/>
            <person name="Kallscheuer N."/>
            <person name="Luecker S."/>
            <person name="Lage O.M."/>
            <person name="Pohl T."/>
            <person name="Merkel B.J."/>
            <person name="Hornburger P."/>
            <person name="Mueller R.-W."/>
            <person name="Bruemmer F."/>
            <person name="Labrenz M."/>
            <person name="Spormann A.M."/>
            <person name="Op den Camp H."/>
            <person name="Overmann J."/>
            <person name="Amann R."/>
            <person name="Jetten M.S.M."/>
            <person name="Mascher T."/>
            <person name="Medema M.H."/>
            <person name="Devos D.P."/>
            <person name="Kaster A.-K."/>
            <person name="Ovreas L."/>
            <person name="Rohde M."/>
            <person name="Galperin M.Y."/>
            <person name="Jogler C."/>
        </authorList>
    </citation>
    <scope>NUCLEOTIDE SEQUENCE [LARGE SCALE GENOMIC DNA]</scope>
    <source>
        <strain evidence="6 7">Pan44</strain>
    </source>
</reference>
<dbReference type="PANTHER" id="PTHR45138:SF9">
    <property type="entry name" value="DIGUANYLATE CYCLASE DGCM-RELATED"/>
    <property type="match status" value="1"/>
</dbReference>
<dbReference type="PROSITE" id="PS50887">
    <property type="entry name" value="GGDEF"/>
    <property type="match status" value="1"/>
</dbReference>
<proteinExistence type="predicted"/>
<dbReference type="GO" id="GO:0052621">
    <property type="term" value="F:diguanylate cyclase activity"/>
    <property type="evidence" value="ECO:0007669"/>
    <property type="project" value="UniProtKB-EC"/>
</dbReference>
<dbReference type="InterPro" id="IPR011006">
    <property type="entry name" value="CheY-like_superfamily"/>
</dbReference>
<feature type="domain" description="GGDEF" evidence="5">
    <location>
        <begin position="163"/>
        <end position="294"/>
    </location>
</feature>
<dbReference type="InterPro" id="IPR050469">
    <property type="entry name" value="Diguanylate_Cyclase"/>
</dbReference>
<dbReference type="NCBIfam" id="TIGR00254">
    <property type="entry name" value="GGDEF"/>
    <property type="match status" value="1"/>
</dbReference>
<organism evidence="6 7">
    <name type="scientific">Caulifigura coniformis</name>
    <dbReference type="NCBI Taxonomy" id="2527983"/>
    <lineage>
        <taxon>Bacteria</taxon>
        <taxon>Pseudomonadati</taxon>
        <taxon>Planctomycetota</taxon>
        <taxon>Planctomycetia</taxon>
        <taxon>Planctomycetales</taxon>
        <taxon>Planctomycetaceae</taxon>
        <taxon>Caulifigura</taxon>
    </lineage>
</organism>
<evidence type="ECO:0000313" key="7">
    <source>
        <dbReference type="Proteomes" id="UP000315700"/>
    </source>
</evidence>
<dbReference type="SMART" id="SM00267">
    <property type="entry name" value="GGDEF"/>
    <property type="match status" value="1"/>
</dbReference>
<evidence type="ECO:0000313" key="6">
    <source>
        <dbReference type="EMBL" id="QDT52196.1"/>
    </source>
</evidence>
<evidence type="ECO:0000259" key="5">
    <source>
        <dbReference type="PROSITE" id="PS50887"/>
    </source>
</evidence>
<dbReference type="Gene3D" id="3.30.70.270">
    <property type="match status" value="1"/>
</dbReference>
<accession>A0A517S7V3</accession>
<keyword evidence="3" id="KW-0597">Phosphoprotein</keyword>
<dbReference type="Gene3D" id="3.40.50.2300">
    <property type="match status" value="1"/>
</dbReference>
<feature type="domain" description="Response regulatory" evidence="4">
    <location>
        <begin position="4"/>
        <end position="120"/>
    </location>
</feature>
<dbReference type="FunCoup" id="A0A517S7V3">
    <property type="interactions" value="43"/>
</dbReference>
<dbReference type="InterPro" id="IPR001789">
    <property type="entry name" value="Sig_transdc_resp-reg_receiver"/>
</dbReference>
<dbReference type="EMBL" id="CP036271">
    <property type="protein sequence ID" value="QDT52196.1"/>
    <property type="molecule type" value="Genomic_DNA"/>
</dbReference>
<dbReference type="SUPFAM" id="SSF52172">
    <property type="entry name" value="CheY-like"/>
    <property type="match status" value="1"/>
</dbReference>
<evidence type="ECO:0000256" key="2">
    <source>
        <dbReference type="ARBA" id="ARBA00034247"/>
    </source>
</evidence>
<dbReference type="PANTHER" id="PTHR45138">
    <property type="entry name" value="REGULATORY COMPONENTS OF SENSORY TRANSDUCTION SYSTEM"/>
    <property type="match status" value="1"/>
</dbReference>
<dbReference type="GO" id="GO:0043709">
    <property type="term" value="P:cell adhesion involved in single-species biofilm formation"/>
    <property type="evidence" value="ECO:0007669"/>
    <property type="project" value="TreeGrafter"/>
</dbReference>
<evidence type="ECO:0000256" key="3">
    <source>
        <dbReference type="PROSITE-ProRule" id="PRU00169"/>
    </source>
</evidence>
<dbReference type="AlphaFoldDB" id="A0A517S7V3"/>
<dbReference type="Pfam" id="PF00072">
    <property type="entry name" value="Response_reg"/>
    <property type="match status" value="1"/>
</dbReference>
<dbReference type="OrthoDB" id="244535at2"/>
<dbReference type="InterPro" id="IPR043128">
    <property type="entry name" value="Rev_trsase/Diguanyl_cyclase"/>
</dbReference>
<dbReference type="Proteomes" id="UP000315700">
    <property type="component" value="Chromosome"/>
</dbReference>
<dbReference type="InParanoid" id="A0A517S7V3"/>
<dbReference type="InterPro" id="IPR029787">
    <property type="entry name" value="Nucleotide_cyclase"/>
</dbReference>
<dbReference type="PROSITE" id="PS50110">
    <property type="entry name" value="RESPONSE_REGULATORY"/>
    <property type="match status" value="1"/>
</dbReference>
<name>A0A517S7V3_9PLAN</name>
<comment type="catalytic activity">
    <reaction evidence="2">
        <text>2 GTP = 3',3'-c-di-GMP + 2 diphosphate</text>
        <dbReference type="Rhea" id="RHEA:24898"/>
        <dbReference type="ChEBI" id="CHEBI:33019"/>
        <dbReference type="ChEBI" id="CHEBI:37565"/>
        <dbReference type="ChEBI" id="CHEBI:58805"/>
        <dbReference type="EC" id="2.7.7.65"/>
    </reaction>
</comment>
<keyword evidence="7" id="KW-1185">Reference proteome</keyword>
<dbReference type="CDD" id="cd01949">
    <property type="entry name" value="GGDEF"/>
    <property type="match status" value="1"/>
</dbReference>
<dbReference type="RefSeq" id="WP_145026405.1">
    <property type="nucleotide sequence ID" value="NZ_CP036271.1"/>
</dbReference>
<dbReference type="SMART" id="SM00448">
    <property type="entry name" value="REC"/>
    <property type="match status" value="1"/>
</dbReference>
<dbReference type="KEGG" id="ccos:Pan44_02050"/>
<protein>
    <recommendedName>
        <fullName evidence="1">diguanylate cyclase</fullName>
        <ecNumber evidence="1">2.7.7.65</ecNumber>
    </recommendedName>
</protein>
<dbReference type="GO" id="GO:0005886">
    <property type="term" value="C:plasma membrane"/>
    <property type="evidence" value="ECO:0007669"/>
    <property type="project" value="TreeGrafter"/>
</dbReference>